<evidence type="ECO:0000313" key="3">
    <source>
        <dbReference type="EMBL" id="MCC2232306.1"/>
    </source>
</evidence>
<gene>
    <name evidence="3" type="ORF">LKD81_15125</name>
</gene>
<dbReference type="InterPro" id="IPR052173">
    <property type="entry name" value="Beta-lactam_resp_regulator"/>
</dbReference>
<evidence type="ECO:0000256" key="1">
    <source>
        <dbReference type="SAM" id="Phobius"/>
    </source>
</evidence>
<dbReference type="PANTHER" id="PTHR34978:SF3">
    <property type="entry name" value="SLR0241 PROTEIN"/>
    <property type="match status" value="1"/>
</dbReference>
<feature type="domain" description="Peptidase M56" evidence="2">
    <location>
        <begin position="77"/>
        <end position="277"/>
    </location>
</feature>
<dbReference type="RefSeq" id="WP_308454714.1">
    <property type="nucleotide sequence ID" value="NZ_JAJEQR010000060.1"/>
</dbReference>
<keyword evidence="1" id="KW-0472">Membrane</keyword>
<keyword evidence="1" id="KW-1133">Transmembrane helix</keyword>
<organism evidence="3 4">
    <name type="scientific">Hominifimenecus microfluidus</name>
    <dbReference type="NCBI Taxonomy" id="2885348"/>
    <lineage>
        <taxon>Bacteria</taxon>
        <taxon>Bacillati</taxon>
        <taxon>Bacillota</taxon>
        <taxon>Clostridia</taxon>
        <taxon>Lachnospirales</taxon>
        <taxon>Lachnospiraceae</taxon>
        <taxon>Hominifimenecus</taxon>
    </lineage>
</organism>
<feature type="transmembrane region" description="Helical" evidence="1">
    <location>
        <begin position="290"/>
        <end position="315"/>
    </location>
</feature>
<protein>
    <submittedName>
        <fullName evidence="3">M56 family metallopeptidase</fullName>
    </submittedName>
</protein>
<keyword evidence="4" id="KW-1185">Reference proteome</keyword>
<name>A0AAE3EE76_9FIRM</name>
<comment type="caution">
    <text evidence="3">The sequence shown here is derived from an EMBL/GenBank/DDBJ whole genome shotgun (WGS) entry which is preliminary data.</text>
</comment>
<sequence length="459" mass="53562">MTWTNSFFLILTLTITTTCFLCLWELGKEKWERDGWISLACHLLYGIIFFSIIPAVYVIIMWRAENSDGSTVGVAFEMTRRMEMVTVVCGFSWIAGMVLFSLKYIVDEIFLFSLQFRCMPGRKHEKEILKQCCENLGIRRKFRLYQDFRICVPMINGILRPQIYLPDAKIFNDQDLMCIFYHELTHYRHADVFFKKLTVIARCIHWFNPIIRKKLDRAISVYSEAYCDSTVCGKSYVETKSYCIVLLKALQLSSEKAPYMAVGLCESENEIEERIRRIGRIRKQGRRNRGVAVFLAVFVLVTGSITSFATGWGIVRVHEQLYNATVIEVEEDLDVNEQLEYTTWGDFRGKVTEGTVKKEKIEIDPKSNFTRMEWTLAPNEVVMSPKFYKDSGSDVWISFLVEPRDVNVRGGIIEANGERRYIEDKEELWNVFILREGGSYRMFVENVSDFSIQIYGFYE</sequence>
<dbReference type="Proteomes" id="UP001198182">
    <property type="component" value="Unassembled WGS sequence"/>
</dbReference>
<feature type="transmembrane region" description="Helical" evidence="1">
    <location>
        <begin position="36"/>
        <end position="64"/>
    </location>
</feature>
<feature type="transmembrane region" description="Helical" evidence="1">
    <location>
        <begin position="6"/>
        <end position="24"/>
    </location>
</feature>
<evidence type="ECO:0000259" key="2">
    <source>
        <dbReference type="Pfam" id="PF05569"/>
    </source>
</evidence>
<dbReference type="AlphaFoldDB" id="A0AAE3EE76"/>
<accession>A0AAE3EE76</accession>
<feature type="transmembrane region" description="Helical" evidence="1">
    <location>
        <begin position="84"/>
        <end position="106"/>
    </location>
</feature>
<dbReference type="EMBL" id="JAJEQR010000060">
    <property type="protein sequence ID" value="MCC2232306.1"/>
    <property type="molecule type" value="Genomic_DNA"/>
</dbReference>
<proteinExistence type="predicted"/>
<dbReference type="Pfam" id="PF05569">
    <property type="entry name" value="Peptidase_M56"/>
    <property type="match status" value="1"/>
</dbReference>
<keyword evidence="1" id="KW-0812">Transmembrane</keyword>
<dbReference type="CDD" id="cd07341">
    <property type="entry name" value="M56_BlaR1_MecR1_like"/>
    <property type="match status" value="1"/>
</dbReference>
<dbReference type="PANTHER" id="PTHR34978">
    <property type="entry name" value="POSSIBLE SENSOR-TRANSDUCER PROTEIN BLAR"/>
    <property type="match status" value="1"/>
</dbReference>
<reference evidence="3" key="1">
    <citation type="submission" date="2021-10" db="EMBL/GenBank/DDBJ databases">
        <title>Anaerobic single-cell dispensing facilitates the cultivation of human gut bacteria.</title>
        <authorList>
            <person name="Afrizal A."/>
        </authorList>
    </citation>
    <scope>NUCLEOTIDE SEQUENCE</scope>
    <source>
        <strain evidence="3">CLA-AA-H215</strain>
    </source>
</reference>
<dbReference type="InterPro" id="IPR008756">
    <property type="entry name" value="Peptidase_M56"/>
</dbReference>
<evidence type="ECO:0000313" key="4">
    <source>
        <dbReference type="Proteomes" id="UP001198182"/>
    </source>
</evidence>